<evidence type="ECO:0000256" key="1">
    <source>
        <dbReference type="SAM" id="Phobius"/>
    </source>
</evidence>
<feature type="transmembrane region" description="Helical" evidence="1">
    <location>
        <begin position="755"/>
        <end position="777"/>
    </location>
</feature>
<feature type="domain" description="Two component regulator three Y" evidence="3">
    <location>
        <begin position="691"/>
        <end position="743"/>
    </location>
</feature>
<dbReference type="InterPro" id="IPR015943">
    <property type="entry name" value="WD40/YVTN_repeat-like_dom_sf"/>
</dbReference>
<dbReference type="SUPFAM" id="SSF55874">
    <property type="entry name" value="ATPase domain of HSP90 chaperone/DNA topoisomerase II/histidine kinase"/>
    <property type="match status" value="1"/>
</dbReference>
<dbReference type="PANTHER" id="PTHR34220:SF7">
    <property type="entry name" value="SENSOR HISTIDINE KINASE YPDA"/>
    <property type="match status" value="1"/>
</dbReference>
<gene>
    <name evidence="4" type="ORF">D3H65_17180</name>
</gene>
<dbReference type="Proteomes" id="UP000263900">
    <property type="component" value="Chromosome"/>
</dbReference>
<dbReference type="OrthoDB" id="9809670at2"/>
<dbReference type="InterPro" id="IPR036890">
    <property type="entry name" value="HATPase_C_sf"/>
</dbReference>
<keyword evidence="1" id="KW-0812">Transmembrane</keyword>
<evidence type="ECO:0000313" key="4">
    <source>
        <dbReference type="EMBL" id="AXY75602.1"/>
    </source>
</evidence>
<dbReference type="PANTHER" id="PTHR34220">
    <property type="entry name" value="SENSOR HISTIDINE KINASE YPDA"/>
    <property type="match status" value="1"/>
</dbReference>
<dbReference type="InterPro" id="IPR011123">
    <property type="entry name" value="Y_Y_Y"/>
</dbReference>
<dbReference type="Gene3D" id="2.60.40.10">
    <property type="entry name" value="Immunoglobulins"/>
    <property type="match status" value="1"/>
</dbReference>
<dbReference type="Gene3D" id="3.30.565.10">
    <property type="entry name" value="Histidine kinase-like ATPase, C-terminal domain"/>
    <property type="match status" value="1"/>
</dbReference>
<feature type="transmembrane region" description="Helical" evidence="1">
    <location>
        <begin position="12"/>
        <end position="32"/>
    </location>
</feature>
<keyword evidence="1" id="KW-0472">Membrane</keyword>
<dbReference type="KEGG" id="pseg:D3H65_17180"/>
<keyword evidence="5" id="KW-1185">Reference proteome</keyword>
<proteinExistence type="predicted"/>
<dbReference type="GO" id="GO:0000155">
    <property type="term" value="F:phosphorelay sensor kinase activity"/>
    <property type="evidence" value="ECO:0007669"/>
    <property type="project" value="InterPro"/>
</dbReference>
<sequence length="1017" mass="114797">MASFISTCQLSASFLYIWQVYMHPLSTAALLYDRGRDVAYRLWVAARKPCLQLLLYFLLYYCCFCAGAVAQDYNYRNYDVQHGLAGSTVYNMYQDTEGFIWFATETGVSRFDGTHFKNFTVKDGLPDNTIVRIFEDSRGRIWLAPFTNSICYYYKGKIYTSQNTPLLKRIVLDDYVGPLFENKKGEVIVYDGSHIYRIDINDSLHLIPYAAGFPPRSLIKVSESSSGGYFAMYTHNLYKTNTQSYTFLANLATSYGGVDNTIFTDKWWCWQRTRDSLHVQSAFYHLNYNMAVPSVNSLYCVNDSIICINTAKGTYLLNLMQGKVEKRYLPNKNISRFLMDKDGGLWFSTFNDGVYYLSSTAFRNMQYEVAKGQNLGVHDLEIGPEGIWAASDMGYLQWLRRDSLQALWLSKAFKQAFQGSAYCIARKNNVMAVGVEFYVFLFDGFSPIKKVTGINTVKDLAFINDQELMVAGSNSLYSLRLDNDTFERYWMGRTTSLLYRNDSTWFGASDGLYLLKPDKSIFYFGSISPLLKNRIAAIKEGADGTIWIATYSKGLVGLRNNQVKYHITVEDGLSNDASRCLAMDGKYIWAGTANGLNRIRVDAGLARVDNFLADGVASDMINAVLVVGDTVYAGTPQGITVFDKNNALPASVCDLKMLGISLNGKETALTDNIQLDYGNNNIRLNFVAISFSSAGNVVYNYRLKNLDTTWKTTSQTSLEFVSLPPGQHELEIYATNKFGINSSIHRQLFSILPPFWQTAWFVISCIITIVTATWLVVAYRNRQARKKEAARLVVEKQLHELEQKALRSQMNPHFIFNCMNSVQEFIIDKDIASANKYLTKFASLIRQTLDNSFHSSTTLASEIQYLTTYLGLEQMRHKNMFSYSLQISPELQPELVTLPVMLLQPYVENATWHGMRSGDNPDGQIDIHFSTTNNVLYCTITDNGIGREAALVAKKDSQVQYQSRGMQLTNERINLINSHAGVAITIDIKDLRDEAGNAAGTAVTIGIPFTSNRHETS</sequence>
<dbReference type="SUPFAM" id="SSF63829">
    <property type="entry name" value="Calcium-dependent phosphotriesterase"/>
    <property type="match status" value="1"/>
</dbReference>
<accession>A0A3B7MMC0</accession>
<evidence type="ECO:0000259" key="2">
    <source>
        <dbReference type="Pfam" id="PF06580"/>
    </source>
</evidence>
<dbReference type="InterPro" id="IPR013783">
    <property type="entry name" value="Ig-like_fold"/>
</dbReference>
<dbReference type="Pfam" id="PF07494">
    <property type="entry name" value="Reg_prop"/>
    <property type="match status" value="3"/>
</dbReference>
<dbReference type="Pfam" id="PF06580">
    <property type="entry name" value="His_kinase"/>
    <property type="match status" value="1"/>
</dbReference>
<evidence type="ECO:0000259" key="3">
    <source>
        <dbReference type="Pfam" id="PF07495"/>
    </source>
</evidence>
<evidence type="ECO:0000313" key="5">
    <source>
        <dbReference type="Proteomes" id="UP000263900"/>
    </source>
</evidence>
<dbReference type="InterPro" id="IPR050640">
    <property type="entry name" value="Bact_2-comp_sensor_kinase"/>
</dbReference>
<keyword evidence="1" id="KW-1133">Transmembrane helix</keyword>
<dbReference type="GO" id="GO:0016020">
    <property type="term" value="C:membrane"/>
    <property type="evidence" value="ECO:0007669"/>
    <property type="project" value="InterPro"/>
</dbReference>
<dbReference type="Pfam" id="PF07495">
    <property type="entry name" value="Y_Y_Y"/>
    <property type="match status" value="1"/>
</dbReference>
<dbReference type="Gene3D" id="2.130.10.10">
    <property type="entry name" value="YVTN repeat-like/Quinoprotein amine dehydrogenase"/>
    <property type="match status" value="2"/>
</dbReference>
<feature type="transmembrane region" description="Helical" evidence="1">
    <location>
        <begin position="53"/>
        <end position="70"/>
    </location>
</feature>
<name>A0A3B7MMC0_9BACT</name>
<dbReference type="InterPro" id="IPR011110">
    <property type="entry name" value="Reg_prop"/>
</dbReference>
<dbReference type="InterPro" id="IPR010559">
    <property type="entry name" value="Sig_transdc_His_kin_internal"/>
</dbReference>
<protein>
    <recommendedName>
        <fullName evidence="6">Signal transduction histidine kinase internal region domain-containing protein</fullName>
    </recommendedName>
</protein>
<reference evidence="4 5" key="1">
    <citation type="submission" date="2018-09" db="EMBL/GenBank/DDBJ databases">
        <title>Genome sequencing of strain 6GH32-13.</title>
        <authorList>
            <person name="Weon H.-Y."/>
            <person name="Heo J."/>
            <person name="Kwon S.-W."/>
        </authorList>
    </citation>
    <scope>NUCLEOTIDE SEQUENCE [LARGE SCALE GENOMIC DNA]</scope>
    <source>
        <strain evidence="4 5">5GH32-13</strain>
    </source>
</reference>
<dbReference type="EMBL" id="CP032157">
    <property type="protein sequence ID" value="AXY75602.1"/>
    <property type="molecule type" value="Genomic_DNA"/>
</dbReference>
<dbReference type="SUPFAM" id="SSF69322">
    <property type="entry name" value="Tricorn protease domain 2"/>
    <property type="match status" value="1"/>
</dbReference>
<dbReference type="AlphaFoldDB" id="A0A3B7MMC0"/>
<organism evidence="4 5">
    <name type="scientific">Paraflavitalea soli</name>
    <dbReference type="NCBI Taxonomy" id="2315862"/>
    <lineage>
        <taxon>Bacteria</taxon>
        <taxon>Pseudomonadati</taxon>
        <taxon>Bacteroidota</taxon>
        <taxon>Chitinophagia</taxon>
        <taxon>Chitinophagales</taxon>
        <taxon>Chitinophagaceae</taxon>
        <taxon>Paraflavitalea</taxon>
    </lineage>
</organism>
<feature type="domain" description="Signal transduction histidine kinase internal region" evidence="2">
    <location>
        <begin position="802"/>
        <end position="880"/>
    </location>
</feature>
<evidence type="ECO:0008006" key="6">
    <source>
        <dbReference type="Google" id="ProtNLM"/>
    </source>
</evidence>